<proteinExistence type="predicted"/>
<dbReference type="Proteomes" id="UP000649259">
    <property type="component" value="Unassembled WGS sequence"/>
</dbReference>
<comment type="caution">
    <text evidence="3">The sequence shown here is derived from an EMBL/GenBank/DDBJ whole genome shotgun (WGS) entry which is preliminary data.</text>
</comment>
<dbReference type="GeneID" id="91472552"/>
<evidence type="ECO:0000313" key="4">
    <source>
        <dbReference type="Proteomes" id="UP000649259"/>
    </source>
</evidence>
<dbReference type="EMBL" id="BNEB01000003">
    <property type="protein sequence ID" value="GHI61091.1"/>
    <property type="molecule type" value="Genomic_DNA"/>
</dbReference>
<feature type="compositionally biased region" description="Low complexity" evidence="1">
    <location>
        <begin position="128"/>
        <end position="159"/>
    </location>
</feature>
<evidence type="ECO:0000313" key="3">
    <source>
        <dbReference type="EMBL" id="GHI63058.1"/>
    </source>
</evidence>
<evidence type="ECO:0000313" key="2">
    <source>
        <dbReference type="EMBL" id="GHI61091.1"/>
    </source>
</evidence>
<feature type="region of interest" description="Disordered" evidence="1">
    <location>
        <begin position="117"/>
        <end position="202"/>
    </location>
</feature>
<evidence type="ECO:0008006" key="5">
    <source>
        <dbReference type="Google" id="ProtNLM"/>
    </source>
</evidence>
<protein>
    <recommendedName>
        <fullName evidence="5">Collagen triple helix repeat protein</fullName>
    </recommendedName>
</protein>
<reference evidence="3" key="1">
    <citation type="submission" date="2020-09" db="EMBL/GenBank/DDBJ databases">
        <title>Whole genome shotgun sequence of Streptomyces cacaoi subsp. asoensis NBRC 13813.</title>
        <authorList>
            <person name="Komaki H."/>
            <person name="Tamura T."/>
        </authorList>
    </citation>
    <scope>NUCLEOTIDE SEQUENCE</scope>
    <source>
        <strain evidence="3 4">NBRC 13813</strain>
    </source>
</reference>
<dbReference type="EMBL" id="BNEB01000004">
    <property type="protein sequence ID" value="GHI63058.1"/>
    <property type="molecule type" value="Genomic_DNA"/>
</dbReference>
<dbReference type="RefSeq" id="WP_189917980.1">
    <property type="nucleotide sequence ID" value="NZ_BMSI01000001.1"/>
</dbReference>
<evidence type="ECO:0000256" key="1">
    <source>
        <dbReference type="SAM" id="MobiDB-lite"/>
    </source>
</evidence>
<accession>A0ABQ3S4L8</accession>
<keyword evidence="4" id="KW-1185">Reference proteome</keyword>
<name>A0ABQ3S4L8_9ACTN</name>
<sequence length="346" mass="33813">MSFPPGVQTVTLTGHQTLADGEGRPLPVRIRPVPGRVVGADWGVVVEGDPVVVTPNDAGQWSKTLVATDAEGFTPTGWTYRVETGRDALYLSLPASLGEVDLAELVPAGADDGEYVLVPGPPGPPGAEGPEGPAGATGAAGPAGATGATGPKGDTGATGSQPPLGAAGTGPTVALRSDDPTTTNARTPTAHAASHGSAGGDPVTVAQSQVTGLAAALAALLPLAGGTMSGTVTNNVASGATPAFGGGVSGDTFDRWRLLANGTLEAGPGSGARDTNLRRSAANEWTTDDALIVALMFRHMGTTLGFFGAAAVAKPTVTGSRGGNAALGSLISALASLGLITDGTSA</sequence>
<gene>
    <name evidence="2" type="ORF">Saso_27410</name>
    <name evidence="3" type="ORF">Saso_47080</name>
</gene>
<organism evidence="3 4">
    <name type="scientific">Streptomyces asoensis</name>
    <dbReference type="NCBI Taxonomy" id="249586"/>
    <lineage>
        <taxon>Bacteria</taxon>
        <taxon>Bacillati</taxon>
        <taxon>Actinomycetota</taxon>
        <taxon>Actinomycetes</taxon>
        <taxon>Kitasatosporales</taxon>
        <taxon>Streptomycetaceae</taxon>
        <taxon>Streptomyces</taxon>
    </lineage>
</organism>
<reference evidence="4" key="2">
    <citation type="submission" date="2023-07" db="EMBL/GenBank/DDBJ databases">
        <title>Whole genome shotgun sequence of Streptomyces cacaoi subsp. asoensis NBRC 13813.</title>
        <authorList>
            <person name="Komaki H."/>
            <person name="Tamura T."/>
        </authorList>
    </citation>
    <scope>NUCLEOTIDE SEQUENCE [LARGE SCALE GENOMIC DNA]</scope>
    <source>
        <strain evidence="2 4">NBRC 13813</strain>
    </source>
</reference>